<organism evidence="1 2">
    <name type="scientific">Gordonia phage Finkle</name>
    <dbReference type="NCBI Taxonomy" id="2926099"/>
    <lineage>
        <taxon>Viruses</taxon>
        <taxon>Duplodnaviria</taxon>
        <taxon>Heunggongvirae</taxon>
        <taxon>Uroviricota</taxon>
        <taxon>Caudoviricetes</taxon>
        <taxon>Finkelvirus</taxon>
        <taxon>Finkelvirus finkel</taxon>
    </lineage>
</organism>
<dbReference type="KEGG" id="vg:80018928"/>
<keyword evidence="2" id="KW-1185">Reference proteome</keyword>
<sequence>MIIMSTPPPGGGVPEYVGSVAKGGSFPPNYADAIQVGPRGAVMVGVHTNNDTYIDTVVVKVGGTTATLIDSAQRWKLFLVTGLSAGTATVEVIWSSPGSNFSGNYAAMSFSNVTSVGIPQVATTTPVTLTNNAKLAVGFWTAGGIRTAAEGDVLRVVSPRLTDGIAIHGTTSDDAIMGLTQPQRGTCLWLNAPPVPLEPVASATNGTTGSATVEITLPAAATVFVAVAGVGGGPPAASTVTSGAITGTQVYTHAGNNIRLTVARFDLPAGTHTITSDSDRAIVAAAYRGTATLGTPVWTNGTTSASVAADMKIAVFTNGGQVSSTTSGTLRATAYKPGGWSCSVSIVEGAQSSISGAEGSVVLPLT</sequence>
<evidence type="ECO:0000313" key="2">
    <source>
        <dbReference type="Proteomes" id="UP001060355"/>
    </source>
</evidence>
<proteinExistence type="predicted"/>
<dbReference type="EMBL" id="ON456347">
    <property type="protein sequence ID" value="UTN92945.1"/>
    <property type="molecule type" value="Genomic_DNA"/>
</dbReference>
<accession>A0A9E7SXI0</accession>
<reference evidence="1" key="1">
    <citation type="submission" date="2022-05" db="EMBL/GenBank/DDBJ databases">
        <authorList>
            <person name="Ashby S."/>
            <person name="Bressette G."/>
            <person name="Brown S."/>
            <person name="Charles S."/>
            <person name="Neely M.N."/>
            <person name="Molloy S.D."/>
            <person name="Garlena R.A."/>
            <person name="Russell D.A."/>
            <person name="Jacobs-Sera D."/>
            <person name="Hatfull G.F."/>
        </authorList>
    </citation>
    <scope>NUCLEOTIDE SEQUENCE</scope>
</reference>
<evidence type="ECO:0000313" key="1">
    <source>
        <dbReference type="EMBL" id="UTN92945.1"/>
    </source>
</evidence>
<gene>
    <name evidence="1" type="primary">26</name>
    <name evidence="1" type="ORF">SEA_FINKLE_26</name>
</gene>
<name>A0A9E7SXI0_9CAUD</name>
<dbReference type="Proteomes" id="UP001060355">
    <property type="component" value="Segment"/>
</dbReference>
<protein>
    <submittedName>
        <fullName evidence="1">Uncharacterized protein</fullName>
    </submittedName>
</protein>
<dbReference type="GeneID" id="80018928"/>
<dbReference type="RefSeq" id="YP_010754339.1">
    <property type="nucleotide sequence ID" value="NC_073459.1"/>
</dbReference>